<dbReference type="AlphaFoldDB" id="W8VP90"/>
<protein>
    <submittedName>
        <fullName evidence="1">Uncharacterized protein</fullName>
    </submittedName>
</protein>
<keyword evidence="2" id="KW-1185">Reference proteome</keyword>
<dbReference type="EMBL" id="AP014548">
    <property type="protein sequence ID" value="BAO54904.1"/>
    <property type="molecule type" value="Genomic_DNA"/>
</dbReference>
<dbReference type="KEGG" id="nmf:NMS_0895"/>
<dbReference type="RefSeq" id="WP_041495600.1">
    <property type="nucleotide sequence ID" value="NZ_AP014548.1"/>
</dbReference>
<reference evidence="1 2" key="1">
    <citation type="journal article" date="2014" name="Proc. Natl. Acad. Sci. U.S.A.">
        <title>Functional characterization of flavobacteria rhodopsins reveals a unique class of light-driven chloride pump in bacteria.</title>
        <authorList>
            <person name="Yoshizawa S."/>
            <person name="Kumagai Y."/>
            <person name="Kim H."/>
            <person name="Ogura Y."/>
            <person name="Hayashi T."/>
            <person name="Iwasaki W."/>
            <person name="DeLong E.F."/>
            <person name="Kogure K."/>
        </authorList>
    </citation>
    <scope>NUCLEOTIDE SEQUENCE [LARGE SCALE GENOMIC DNA]</scope>
    <source>
        <strain evidence="1 2">S1-08</strain>
    </source>
</reference>
<dbReference type="HOGENOM" id="CLU_055428_0_0_10"/>
<evidence type="ECO:0000313" key="2">
    <source>
        <dbReference type="Proteomes" id="UP000031760"/>
    </source>
</evidence>
<dbReference type="Proteomes" id="UP000031760">
    <property type="component" value="Chromosome"/>
</dbReference>
<name>W8VP90_9FLAO</name>
<sequence length="425" mass="49319">MTAVIGVMNKHAIAIAADSAVTVSGTNGSKVYNTANKIFTLSKFHPVSIIIYNNANLMLTPWEIIIKLYRDQLGDKEFPHLRDYSENFFEFLKKKDYFTNEKAIHNIIYTTLNDLIKNGLHKSMEEVSLSEENLITMEQEKRNKLFSEKFIEILDLERNNCEHSEALVDFKDFTREEYDKTISPLVDKVYSERYSDFSSTKKSFHDFFYSYILSKQMYGQWTGLVFAGYGEDEIYPVTISTKVANVFNERLRYYTERIEEIDDDNNGSIMPFAQRDVIDTLISGVSPEINTTLINAFSKVLTQYNELLINFIRPISEPLADKIESLDIDPIFEEFIQHIEEFKRNKHIDPTVSTVSVLSKEDLTEMAESLIYLTYLKRRISSDEESVGGPVDVAVISKGDGFIWIKRKNYFKSEQNPHFLNNYFK</sequence>
<gene>
    <name evidence="1" type="ORF">NMS_0895</name>
</gene>
<organism evidence="1 2">
    <name type="scientific">Nonlabens marinus S1-08</name>
    <dbReference type="NCBI Taxonomy" id="1454201"/>
    <lineage>
        <taxon>Bacteria</taxon>
        <taxon>Pseudomonadati</taxon>
        <taxon>Bacteroidota</taxon>
        <taxon>Flavobacteriia</taxon>
        <taxon>Flavobacteriales</taxon>
        <taxon>Flavobacteriaceae</taxon>
        <taxon>Nonlabens</taxon>
    </lineage>
</organism>
<accession>W8VP90</accession>
<proteinExistence type="predicted"/>
<evidence type="ECO:0000313" key="1">
    <source>
        <dbReference type="EMBL" id="BAO54904.1"/>
    </source>
</evidence>
<dbReference type="OrthoDB" id="978985at2"/>
<dbReference type="STRING" id="1454201.NMS_0895"/>